<evidence type="ECO:0000313" key="5">
    <source>
        <dbReference type="EMBL" id="KAK9825137.1"/>
    </source>
</evidence>
<keyword evidence="1" id="KW-0346">Stress response</keyword>
<name>A0AAW1QVI1_9CHLO</name>
<dbReference type="PANTHER" id="PTHR11527">
    <property type="entry name" value="HEAT-SHOCK PROTEIN 20 FAMILY MEMBER"/>
    <property type="match status" value="1"/>
</dbReference>
<dbReference type="Pfam" id="PF00011">
    <property type="entry name" value="HSP20"/>
    <property type="match status" value="1"/>
</dbReference>
<reference evidence="5 6" key="1">
    <citation type="journal article" date="2024" name="Nat. Commun.">
        <title>Phylogenomics reveals the evolutionary origins of lichenization in chlorophyte algae.</title>
        <authorList>
            <person name="Puginier C."/>
            <person name="Libourel C."/>
            <person name="Otte J."/>
            <person name="Skaloud P."/>
            <person name="Haon M."/>
            <person name="Grisel S."/>
            <person name="Petersen M."/>
            <person name="Berrin J.G."/>
            <person name="Delaux P.M."/>
            <person name="Dal Grande F."/>
            <person name="Keller J."/>
        </authorList>
    </citation>
    <scope>NUCLEOTIDE SEQUENCE [LARGE SCALE GENOMIC DNA]</scope>
    <source>
        <strain evidence="5 6">SAG 245.80</strain>
    </source>
</reference>
<accession>A0AAW1QVI1</accession>
<dbReference type="Gene3D" id="2.60.40.790">
    <property type="match status" value="1"/>
</dbReference>
<dbReference type="Proteomes" id="UP001445335">
    <property type="component" value="Unassembled WGS sequence"/>
</dbReference>
<evidence type="ECO:0000256" key="1">
    <source>
        <dbReference type="ARBA" id="ARBA00023016"/>
    </source>
</evidence>
<evidence type="ECO:0000313" key="6">
    <source>
        <dbReference type="Proteomes" id="UP001445335"/>
    </source>
</evidence>
<dbReference type="SUPFAM" id="SSF49764">
    <property type="entry name" value="HSP20-like chaperones"/>
    <property type="match status" value="1"/>
</dbReference>
<evidence type="ECO:0000256" key="2">
    <source>
        <dbReference type="PROSITE-ProRule" id="PRU00285"/>
    </source>
</evidence>
<sequence>MQAVWAVLGPSGPDELPGSCAWHGRALDNELNSLARFFDFPGLDIERDTTTSSVAPLPGIGLGAVDIQETPNAYLFKVDVPGLSKDDVKVRVTRDGVLVIEGERKQEEEKEENGFKRYERVYGQFVRRFRLPDNVDATKIRAKTENGVLMIEVPKTEEHDKPHHDVNIE</sequence>
<organism evidence="5 6">
    <name type="scientific">Elliptochloris bilobata</name>
    <dbReference type="NCBI Taxonomy" id="381761"/>
    <lineage>
        <taxon>Eukaryota</taxon>
        <taxon>Viridiplantae</taxon>
        <taxon>Chlorophyta</taxon>
        <taxon>core chlorophytes</taxon>
        <taxon>Trebouxiophyceae</taxon>
        <taxon>Trebouxiophyceae incertae sedis</taxon>
        <taxon>Elliptochloris clade</taxon>
        <taxon>Elliptochloris</taxon>
    </lineage>
</organism>
<comment type="caution">
    <text evidence="5">The sequence shown here is derived from an EMBL/GenBank/DDBJ whole genome shotgun (WGS) entry which is preliminary data.</text>
</comment>
<keyword evidence="6" id="KW-1185">Reference proteome</keyword>
<comment type="similarity">
    <text evidence="2 3">Belongs to the small heat shock protein (HSP20) family.</text>
</comment>
<dbReference type="InterPro" id="IPR031107">
    <property type="entry name" value="Small_HSP"/>
</dbReference>
<evidence type="ECO:0000259" key="4">
    <source>
        <dbReference type="PROSITE" id="PS01031"/>
    </source>
</evidence>
<gene>
    <name evidence="5" type="ORF">WJX81_002849</name>
</gene>
<dbReference type="EMBL" id="JALJOU010000077">
    <property type="protein sequence ID" value="KAK9825137.1"/>
    <property type="molecule type" value="Genomic_DNA"/>
</dbReference>
<feature type="domain" description="SHSP" evidence="4">
    <location>
        <begin position="51"/>
        <end position="169"/>
    </location>
</feature>
<proteinExistence type="inferred from homology"/>
<evidence type="ECO:0000256" key="3">
    <source>
        <dbReference type="RuleBase" id="RU003616"/>
    </source>
</evidence>
<dbReference type="InterPro" id="IPR002068">
    <property type="entry name" value="A-crystallin/Hsp20_dom"/>
</dbReference>
<dbReference type="InterPro" id="IPR008978">
    <property type="entry name" value="HSP20-like_chaperone"/>
</dbReference>
<protein>
    <recommendedName>
        <fullName evidence="4">SHSP domain-containing protein</fullName>
    </recommendedName>
</protein>
<dbReference type="AlphaFoldDB" id="A0AAW1QVI1"/>
<dbReference type="PROSITE" id="PS01031">
    <property type="entry name" value="SHSP"/>
    <property type="match status" value="1"/>
</dbReference>